<dbReference type="AlphaFoldDB" id="A0AAV4PJ64"/>
<reference evidence="2 3" key="1">
    <citation type="submission" date="2021-06" db="EMBL/GenBank/DDBJ databases">
        <title>Caerostris darwini draft genome.</title>
        <authorList>
            <person name="Kono N."/>
            <person name="Arakawa K."/>
        </authorList>
    </citation>
    <scope>NUCLEOTIDE SEQUENCE [LARGE SCALE GENOMIC DNA]</scope>
</reference>
<feature type="compositionally biased region" description="Basic and acidic residues" evidence="1">
    <location>
        <begin position="87"/>
        <end position="96"/>
    </location>
</feature>
<evidence type="ECO:0000256" key="1">
    <source>
        <dbReference type="SAM" id="MobiDB-lite"/>
    </source>
</evidence>
<organism evidence="2 3">
    <name type="scientific">Caerostris darwini</name>
    <dbReference type="NCBI Taxonomy" id="1538125"/>
    <lineage>
        <taxon>Eukaryota</taxon>
        <taxon>Metazoa</taxon>
        <taxon>Ecdysozoa</taxon>
        <taxon>Arthropoda</taxon>
        <taxon>Chelicerata</taxon>
        <taxon>Arachnida</taxon>
        <taxon>Araneae</taxon>
        <taxon>Araneomorphae</taxon>
        <taxon>Entelegynae</taxon>
        <taxon>Araneoidea</taxon>
        <taxon>Araneidae</taxon>
        <taxon>Caerostris</taxon>
    </lineage>
</organism>
<sequence length="108" mass="11915">MPPLAEREGVRSSSCQRFLLIRKESARRGGIRRGESGPIARTAGKDLMNPDSCGKLLSRALSGSGVRLERGETGVGMLANPFPQRLKTNEEGRENEGINSNRRQNEFF</sequence>
<feature type="region of interest" description="Disordered" evidence="1">
    <location>
        <begin position="85"/>
        <end position="108"/>
    </location>
</feature>
<evidence type="ECO:0000313" key="2">
    <source>
        <dbReference type="EMBL" id="GIX97093.1"/>
    </source>
</evidence>
<dbReference type="EMBL" id="BPLQ01003002">
    <property type="protein sequence ID" value="GIX97093.1"/>
    <property type="molecule type" value="Genomic_DNA"/>
</dbReference>
<dbReference type="Proteomes" id="UP001054837">
    <property type="component" value="Unassembled WGS sequence"/>
</dbReference>
<proteinExistence type="predicted"/>
<evidence type="ECO:0000313" key="3">
    <source>
        <dbReference type="Proteomes" id="UP001054837"/>
    </source>
</evidence>
<keyword evidence="3" id="KW-1185">Reference proteome</keyword>
<accession>A0AAV4PJ64</accession>
<comment type="caution">
    <text evidence="2">The sequence shown here is derived from an EMBL/GenBank/DDBJ whole genome shotgun (WGS) entry which is preliminary data.</text>
</comment>
<gene>
    <name evidence="2" type="ORF">CDAR_95411</name>
</gene>
<name>A0AAV4PJ64_9ARAC</name>
<protein>
    <submittedName>
        <fullName evidence="2">Uncharacterized protein</fullName>
    </submittedName>
</protein>